<dbReference type="PANTHER" id="PTHR13847">
    <property type="entry name" value="SARCOSINE DEHYDROGENASE-RELATED"/>
    <property type="match status" value="1"/>
</dbReference>
<sequence>MGVESTLTTPLWWEPYAARSAAAAAASGAVVPERADVVIVGGGFTGLWSAYYLLRERPGLAVLVLEAEHLGYGASGRNGGWVSALFPLGGDALARRHGVEATRRLLGELRHTVDEVGNVVAAEGFPGVGYVRGGALCLARGPAQVARARAGLAEDQRWDAGTQWLDAAGARERLAATGVDGATWNPHCARVQPRALIEGLAAAVRRRGGVIVEGMRVVDAAPGRVVLADGRVVRAGHVLRATEAYTASLPRLGRRLAPVYSLIVATEPLSQSSWESVGLARREVFSDYRHVIVYWQRSTDDRLVFGGRGAPYHFGSAIRPDFDGDERVFRLLRNTVRELFPQLGEIRFTHAWGGPLGIPRDWHPSVGYDPGARVGWAGGYVGDGVAATNLAGRTLADLVLGRRTVLTALPWVGHHSPDWEPEPWRWFGVNAGLRLAGLADAEESITGHPARSGSLLARLTGH</sequence>
<dbReference type="InterPro" id="IPR006076">
    <property type="entry name" value="FAD-dep_OxRdtase"/>
</dbReference>
<dbReference type="SUPFAM" id="SSF51905">
    <property type="entry name" value="FAD/NAD(P)-binding domain"/>
    <property type="match status" value="1"/>
</dbReference>
<protein>
    <submittedName>
        <fullName evidence="2">FAD-dependent oxidoreductase</fullName>
    </submittedName>
</protein>
<dbReference type="EMBL" id="BAAAPN010000050">
    <property type="protein sequence ID" value="GAA1762369.1"/>
    <property type="molecule type" value="Genomic_DNA"/>
</dbReference>
<keyword evidence="3" id="KW-1185">Reference proteome</keyword>
<dbReference type="Pfam" id="PF01266">
    <property type="entry name" value="DAO"/>
    <property type="match status" value="1"/>
</dbReference>
<dbReference type="InterPro" id="IPR036188">
    <property type="entry name" value="FAD/NAD-bd_sf"/>
</dbReference>
<dbReference type="Gene3D" id="3.30.9.10">
    <property type="entry name" value="D-Amino Acid Oxidase, subunit A, domain 2"/>
    <property type="match status" value="1"/>
</dbReference>
<dbReference type="Proteomes" id="UP001501475">
    <property type="component" value="Unassembled WGS sequence"/>
</dbReference>
<reference evidence="2 3" key="1">
    <citation type="journal article" date="2019" name="Int. J. Syst. Evol. Microbiol.">
        <title>The Global Catalogue of Microorganisms (GCM) 10K type strain sequencing project: providing services to taxonomists for standard genome sequencing and annotation.</title>
        <authorList>
            <consortium name="The Broad Institute Genomics Platform"/>
            <consortium name="The Broad Institute Genome Sequencing Center for Infectious Disease"/>
            <person name="Wu L."/>
            <person name="Ma J."/>
        </authorList>
    </citation>
    <scope>NUCLEOTIDE SEQUENCE [LARGE SCALE GENOMIC DNA]</scope>
    <source>
        <strain evidence="2 3">JCM 15591</strain>
    </source>
</reference>
<proteinExistence type="predicted"/>
<feature type="domain" description="FAD dependent oxidoreductase" evidence="1">
    <location>
        <begin position="36"/>
        <end position="398"/>
    </location>
</feature>
<evidence type="ECO:0000259" key="1">
    <source>
        <dbReference type="Pfam" id="PF01266"/>
    </source>
</evidence>
<evidence type="ECO:0000313" key="2">
    <source>
        <dbReference type="EMBL" id="GAA1762369.1"/>
    </source>
</evidence>
<dbReference type="Gene3D" id="3.50.50.60">
    <property type="entry name" value="FAD/NAD(P)-binding domain"/>
    <property type="match status" value="1"/>
</dbReference>
<evidence type="ECO:0000313" key="3">
    <source>
        <dbReference type="Proteomes" id="UP001501475"/>
    </source>
</evidence>
<gene>
    <name evidence="2" type="ORF">GCM10009810_22090</name>
</gene>
<dbReference type="RefSeq" id="WP_344066077.1">
    <property type="nucleotide sequence ID" value="NZ_BAAAPN010000050.1"/>
</dbReference>
<comment type="caution">
    <text evidence="2">The sequence shown here is derived from an EMBL/GenBank/DDBJ whole genome shotgun (WGS) entry which is preliminary data.</text>
</comment>
<name>A0ABN2KPX7_9MICO</name>
<accession>A0ABN2KPX7</accession>
<dbReference type="PANTHER" id="PTHR13847:SF285">
    <property type="entry name" value="FAD DEPENDENT OXIDOREDUCTASE DOMAIN-CONTAINING PROTEIN"/>
    <property type="match status" value="1"/>
</dbReference>
<organism evidence="2 3">
    <name type="scientific">Nostocoides vanveenii</name>
    <dbReference type="NCBI Taxonomy" id="330835"/>
    <lineage>
        <taxon>Bacteria</taxon>
        <taxon>Bacillati</taxon>
        <taxon>Actinomycetota</taxon>
        <taxon>Actinomycetes</taxon>
        <taxon>Micrococcales</taxon>
        <taxon>Intrasporangiaceae</taxon>
        <taxon>Nostocoides</taxon>
    </lineage>
</organism>